<dbReference type="Proteomes" id="UP000775213">
    <property type="component" value="Unassembled WGS sequence"/>
</dbReference>
<evidence type="ECO:0000313" key="1">
    <source>
        <dbReference type="EMBL" id="KAH0470784.1"/>
    </source>
</evidence>
<reference evidence="1 2" key="1">
    <citation type="journal article" date="2021" name="Hortic Res">
        <title>Chromosome-scale assembly of the Dendrobium chrysotoxum genome enhances the understanding of orchid evolution.</title>
        <authorList>
            <person name="Zhang Y."/>
            <person name="Zhang G.Q."/>
            <person name="Zhang D."/>
            <person name="Liu X.D."/>
            <person name="Xu X.Y."/>
            <person name="Sun W.H."/>
            <person name="Yu X."/>
            <person name="Zhu X."/>
            <person name="Wang Z.W."/>
            <person name="Zhao X."/>
            <person name="Zhong W.Y."/>
            <person name="Chen H."/>
            <person name="Yin W.L."/>
            <person name="Huang T."/>
            <person name="Niu S.C."/>
            <person name="Liu Z.J."/>
        </authorList>
    </citation>
    <scope>NUCLEOTIDE SEQUENCE [LARGE SCALE GENOMIC DNA]</scope>
    <source>
        <strain evidence="1">Lindl</strain>
    </source>
</reference>
<comment type="caution">
    <text evidence="1">The sequence shown here is derived from an EMBL/GenBank/DDBJ whole genome shotgun (WGS) entry which is preliminary data.</text>
</comment>
<name>A0AAV7HRF3_DENCH</name>
<organism evidence="1 2">
    <name type="scientific">Dendrobium chrysotoxum</name>
    <name type="common">Orchid</name>
    <dbReference type="NCBI Taxonomy" id="161865"/>
    <lineage>
        <taxon>Eukaryota</taxon>
        <taxon>Viridiplantae</taxon>
        <taxon>Streptophyta</taxon>
        <taxon>Embryophyta</taxon>
        <taxon>Tracheophyta</taxon>
        <taxon>Spermatophyta</taxon>
        <taxon>Magnoliopsida</taxon>
        <taxon>Liliopsida</taxon>
        <taxon>Asparagales</taxon>
        <taxon>Orchidaceae</taxon>
        <taxon>Epidendroideae</taxon>
        <taxon>Malaxideae</taxon>
        <taxon>Dendrobiinae</taxon>
        <taxon>Dendrobium</taxon>
    </lineage>
</organism>
<evidence type="ECO:0000313" key="2">
    <source>
        <dbReference type="Proteomes" id="UP000775213"/>
    </source>
</evidence>
<protein>
    <submittedName>
        <fullName evidence="1">Uncharacterized protein</fullName>
    </submittedName>
</protein>
<gene>
    <name evidence="1" type="ORF">IEQ34_000507</name>
</gene>
<keyword evidence="2" id="KW-1185">Reference proteome</keyword>
<dbReference type="AlphaFoldDB" id="A0AAV7HRF3"/>
<sequence>MITQNCRYVRVVKETDLKSVGLRPRRVDMTNVNEYIREKIGVIPTTNKARESHFRWFGHIKY</sequence>
<proteinExistence type="predicted"/>
<dbReference type="EMBL" id="JAGFBR010000001">
    <property type="protein sequence ID" value="KAH0470784.1"/>
    <property type="molecule type" value="Genomic_DNA"/>
</dbReference>
<accession>A0AAV7HRF3</accession>